<dbReference type="SMART" id="SM01387">
    <property type="entry name" value="Ribosomal_S15"/>
    <property type="match status" value="1"/>
</dbReference>
<protein>
    <recommendedName>
        <fullName evidence="4">Small ribosomal subunit protein uS15</fullName>
    </recommendedName>
</protein>
<dbReference type="HAMAP" id="MF_01343_B">
    <property type="entry name" value="Ribosomal_uS15_B"/>
    <property type="match status" value="1"/>
</dbReference>
<comment type="function">
    <text evidence="4 6">One of the primary rRNA binding proteins, it binds directly to 16S rRNA where it helps nucleate assembly of the platform of the 30S subunit by binding and bridging several RNA helices of the 16S rRNA.</text>
</comment>
<dbReference type="EMBL" id="DSQF01000017">
    <property type="protein sequence ID" value="HGZ43421.1"/>
    <property type="molecule type" value="Genomic_DNA"/>
</dbReference>
<keyword evidence="4 6" id="KW-0699">rRNA-binding</keyword>
<dbReference type="CDD" id="cd00353">
    <property type="entry name" value="Ribosomal_S15p_S13e"/>
    <property type="match status" value="1"/>
</dbReference>
<proteinExistence type="inferred from homology"/>
<keyword evidence="1 4" id="KW-0689">Ribosomal protein</keyword>
<dbReference type="PANTHER" id="PTHR23321">
    <property type="entry name" value="RIBOSOMAL PROTEIN S15, BACTERIAL AND ORGANELLAR"/>
    <property type="match status" value="1"/>
</dbReference>
<keyword evidence="2 4" id="KW-0687">Ribonucleoprotein</keyword>
<sequence>MPREDSAVTLTKEDKLGIVGKFKLHEGDTGSPEVQIALLTEKIKYLTDHFKVHKRDHASRRGLLRMVGQRRRLLDYLKATKVDRYRKVVKDLGLRR</sequence>
<reference evidence="7" key="1">
    <citation type="journal article" date="2020" name="mSystems">
        <title>Genome- and Community-Level Interaction Insights into Carbon Utilization and Element Cycling Functions of Hydrothermarchaeota in Hydrothermal Sediment.</title>
        <authorList>
            <person name="Zhou Z."/>
            <person name="Liu Y."/>
            <person name="Xu W."/>
            <person name="Pan J."/>
            <person name="Luo Z.H."/>
            <person name="Li M."/>
        </authorList>
    </citation>
    <scope>NUCLEOTIDE SEQUENCE [LARGE SCALE GENOMIC DNA]</scope>
    <source>
        <strain evidence="7">SpSt-381</strain>
    </source>
</reference>
<dbReference type="AlphaFoldDB" id="A0A832I456"/>
<dbReference type="GO" id="GO:0003735">
    <property type="term" value="F:structural constituent of ribosome"/>
    <property type="evidence" value="ECO:0007669"/>
    <property type="project" value="InterPro"/>
</dbReference>
<dbReference type="PANTHER" id="PTHR23321:SF26">
    <property type="entry name" value="SMALL RIBOSOMAL SUBUNIT PROTEIN US15M"/>
    <property type="match status" value="1"/>
</dbReference>
<dbReference type="SUPFAM" id="SSF47060">
    <property type="entry name" value="S15/NS1 RNA-binding domain"/>
    <property type="match status" value="1"/>
</dbReference>
<evidence type="ECO:0000256" key="5">
    <source>
        <dbReference type="RuleBase" id="RU003919"/>
    </source>
</evidence>
<evidence type="ECO:0000256" key="3">
    <source>
        <dbReference type="ARBA" id="ARBA00064542"/>
    </source>
</evidence>
<dbReference type="InterPro" id="IPR009068">
    <property type="entry name" value="uS15_NS1_RNA-bd_sf"/>
</dbReference>
<evidence type="ECO:0000313" key="7">
    <source>
        <dbReference type="EMBL" id="HGZ43421.1"/>
    </source>
</evidence>
<dbReference type="Gene3D" id="6.10.250.3130">
    <property type="match status" value="1"/>
</dbReference>
<evidence type="ECO:0000256" key="2">
    <source>
        <dbReference type="ARBA" id="ARBA00023274"/>
    </source>
</evidence>
<dbReference type="FunFam" id="1.10.287.10:FF:000002">
    <property type="entry name" value="30S ribosomal protein S15"/>
    <property type="match status" value="1"/>
</dbReference>
<name>A0A832I456_UNCEI</name>
<dbReference type="Gene3D" id="1.10.287.10">
    <property type="entry name" value="S15/NS1, RNA-binding"/>
    <property type="match status" value="1"/>
</dbReference>
<keyword evidence="4 6" id="KW-0694">RNA-binding</keyword>
<dbReference type="PROSITE" id="PS00362">
    <property type="entry name" value="RIBOSOMAL_S15"/>
    <property type="match status" value="1"/>
</dbReference>
<gene>
    <name evidence="4" type="primary">rpsO</name>
    <name evidence="7" type="ORF">ENR23_08355</name>
</gene>
<dbReference type="GO" id="GO:0022627">
    <property type="term" value="C:cytosolic small ribosomal subunit"/>
    <property type="evidence" value="ECO:0007669"/>
    <property type="project" value="TreeGrafter"/>
</dbReference>
<dbReference type="InterPro" id="IPR000589">
    <property type="entry name" value="Ribosomal_uS15"/>
</dbReference>
<dbReference type="GO" id="GO:0006412">
    <property type="term" value="P:translation"/>
    <property type="evidence" value="ECO:0007669"/>
    <property type="project" value="UniProtKB-UniRule"/>
</dbReference>
<dbReference type="Pfam" id="PF00312">
    <property type="entry name" value="Ribosomal_S15"/>
    <property type="match status" value="1"/>
</dbReference>
<comment type="function">
    <text evidence="4">Forms an intersubunit bridge (bridge B4) with the 23S rRNA of the 50S subunit in the ribosome.</text>
</comment>
<evidence type="ECO:0000256" key="1">
    <source>
        <dbReference type="ARBA" id="ARBA00022980"/>
    </source>
</evidence>
<evidence type="ECO:0000256" key="4">
    <source>
        <dbReference type="HAMAP-Rule" id="MF_01343"/>
    </source>
</evidence>
<dbReference type="InterPro" id="IPR005290">
    <property type="entry name" value="Ribosomal_uS15_bac-type"/>
</dbReference>
<evidence type="ECO:0000256" key="6">
    <source>
        <dbReference type="RuleBase" id="RU004524"/>
    </source>
</evidence>
<comment type="similarity">
    <text evidence="4 5">Belongs to the universal ribosomal protein uS15 family.</text>
</comment>
<organism evidence="7">
    <name type="scientific">Eiseniibacteriota bacterium</name>
    <dbReference type="NCBI Taxonomy" id="2212470"/>
    <lineage>
        <taxon>Bacteria</taxon>
        <taxon>Candidatus Eiseniibacteriota</taxon>
    </lineage>
</organism>
<dbReference type="NCBIfam" id="TIGR00952">
    <property type="entry name" value="S15_bact"/>
    <property type="match status" value="1"/>
</dbReference>
<accession>A0A832I456</accession>
<comment type="caution">
    <text evidence="7">The sequence shown here is derived from an EMBL/GenBank/DDBJ whole genome shotgun (WGS) entry which is preliminary data.</text>
</comment>
<comment type="subunit">
    <text evidence="3 4">Part of the 30S ribosomal subunit. Forms a bridge to the 50S subunit in the 70S ribosome, contacting the 23S rRNA.</text>
</comment>
<dbReference type="GO" id="GO:0019843">
    <property type="term" value="F:rRNA binding"/>
    <property type="evidence" value="ECO:0007669"/>
    <property type="project" value="UniProtKB-UniRule"/>
</dbReference>